<protein>
    <recommendedName>
        <fullName evidence="3">Polymerase nucleotidyl transferase domain-containing protein</fullName>
    </recommendedName>
</protein>
<evidence type="ECO:0008006" key="3">
    <source>
        <dbReference type="Google" id="ProtNLM"/>
    </source>
</evidence>
<proteinExistence type="predicted"/>
<dbReference type="SUPFAM" id="SSF81301">
    <property type="entry name" value="Nucleotidyltransferase"/>
    <property type="match status" value="1"/>
</dbReference>
<accession>A0ABP0NLJ4</accession>
<gene>
    <name evidence="1" type="ORF">CCMP2556_LOCUS31118</name>
</gene>
<dbReference type="EMBL" id="CAXAMN010021773">
    <property type="protein sequence ID" value="CAK9063305.1"/>
    <property type="molecule type" value="Genomic_DNA"/>
</dbReference>
<evidence type="ECO:0000313" key="2">
    <source>
        <dbReference type="Proteomes" id="UP001642484"/>
    </source>
</evidence>
<reference evidence="1 2" key="1">
    <citation type="submission" date="2024-02" db="EMBL/GenBank/DDBJ databases">
        <authorList>
            <person name="Chen Y."/>
            <person name="Shah S."/>
            <person name="Dougan E. K."/>
            <person name="Thang M."/>
            <person name="Chan C."/>
        </authorList>
    </citation>
    <scope>NUCLEOTIDE SEQUENCE [LARGE SCALE GENOMIC DNA]</scope>
</reference>
<name>A0ABP0NLJ4_9DINO</name>
<dbReference type="InterPro" id="IPR043519">
    <property type="entry name" value="NT_sf"/>
</dbReference>
<organism evidence="1 2">
    <name type="scientific">Durusdinium trenchii</name>
    <dbReference type="NCBI Taxonomy" id="1381693"/>
    <lineage>
        <taxon>Eukaryota</taxon>
        <taxon>Sar</taxon>
        <taxon>Alveolata</taxon>
        <taxon>Dinophyceae</taxon>
        <taxon>Suessiales</taxon>
        <taxon>Symbiodiniaceae</taxon>
        <taxon>Durusdinium</taxon>
    </lineage>
</organism>
<evidence type="ECO:0000313" key="1">
    <source>
        <dbReference type="EMBL" id="CAK9063305.1"/>
    </source>
</evidence>
<sequence length="387" mass="44528">MVPRIFRWPWMSLTLGYAFLGGWRGLLSPSRSVGCWPLRSPVFSNTAMFEEAARELRIPRDPVLLEMLAVIRKVALQTLPGPDIRLAGSHADGTALRCVSDIDVWVSTSRNISCQERNTFDKKLRQQKGFNKKLRLQKRSMGRKASKLEFWNGKEFVARVDVVLVNRSKDVGFCDHDFPCLTKTSSRAEARQAALEVLRERPEARQAVRMMKACCCSLVEPSSTISGFLLTHLARRILQEHDDLTALALFLQLQQLIYRAFKFLGASKRDWDPGYIDGQEPESLQDRILLDLFADCASSSSRSGLRRMRNTIVEAGRSLHHALRAIEKADAEFLLQHPVLSPVAGRLLSNRPANHHKHRWRWRAWLERRRKRPLRRKLQTSQNKKWD</sequence>
<comment type="caution">
    <text evidence="1">The sequence shown here is derived from an EMBL/GenBank/DDBJ whole genome shotgun (WGS) entry which is preliminary data.</text>
</comment>
<keyword evidence="2" id="KW-1185">Reference proteome</keyword>
<dbReference type="Proteomes" id="UP001642484">
    <property type="component" value="Unassembled WGS sequence"/>
</dbReference>